<feature type="transmembrane region" description="Helical" evidence="10">
    <location>
        <begin position="123"/>
        <end position="144"/>
    </location>
</feature>
<feature type="transmembrane region" description="Helical" evidence="10">
    <location>
        <begin position="92"/>
        <end position="111"/>
    </location>
</feature>
<dbReference type="InterPro" id="IPR003663">
    <property type="entry name" value="Sugar/inositol_transpt"/>
</dbReference>
<organism evidence="12 13">
    <name type="scientific">Meira miltonrushii</name>
    <dbReference type="NCBI Taxonomy" id="1280837"/>
    <lineage>
        <taxon>Eukaryota</taxon>
        <taxon>Fungi</taxon>
        <taxon>Dikarya</taxon>
        <taxon>Basidiomycota</taxon>
        <taxon>Ustilaginomycotina</taxon>
        <taxon>Exobasidiomycetes</taxon>
        <taxon>Exobasidiales</taxon>
        <taxon>Brachybasidiaceae</taxon>
        <taxon>Meira</taxon>
    </lineage>
</organism>
<dbReference type="Gene3D" id="1.20.1250.20">
    <property type="entry name" value="MFS general substrate transporter like domains"/>
    <property type="match status" value="1"/>
</dbReference>
<comment type="catalytic activity">
    <reaction evidence="7">
        <text>myo-inositol(out) + H(+)(out) = myo-inositol(in) + H(+)(in)</text>
        <dbReference type="Rhea" id="RHEA:60364"/>
        <dbReference type="ChEBI" id="CHEBI:15378"/>
        <dbReference type="ChEBI" id="CHEBI:17268"/>
    </reaction>
</comment>
<dbReference type="EMBL" id="KZ819604">
    <property type="protein sequence ID" value="PWN33131.1"/>
    <property type="molecule type" value="Genomic_DNA"/>
</dbReference>
<keyword evidence="13" id="KW-1185">Reference proteome</keyword>
<dbReference type="InterPro" id="IPR005829">
    <property type="entry name" value="Sugar_transporter_CS"/>
</dbReference>
<feature type="transmembrane region" description="Helical" evidence="10">
    <location>
        <begin position="388"/>
        <end position="406"/>
    </location>
</feature>
<dbReference type="InterPro" id="IPR050360">
    <property type="entry name" value="MFS_Sugar_Transporters"/>
</dbReference>
<accession>A0A316V9L3</accession>
<evidence type="ECO:0000256" key="10">
    <source>
        <dbReference type="SAM" id="Phobius"/>
    </source>
</evidence>
<evidence type="ECO:0000313" key="12">
    <source>
        <dbReference type="EMBL" id="PWN33131.1"/>
    </source>
</evidence>
<dbReference type="InterPro" id="IPR036259">
    <property type="entry name" value="MFS_trans_sf"/>
</dbReference>
<gene>
    <name evidence="12" type="ORF">FA14DRAFT_123975</name>
</gene>
<dbReference type="GeneID" id="37018394"/>
<keyword evidence="4 10" id="KW-0812">Transmembrane</keyword>
<dbReference type="AlphaFoldDB" id="A0A316V9L3"/>
<feature type="compositionally biased region" description="Basic and acidic residues" evidence="9">
    <location>
        <begin position="536"/>
        <end position="560"/>
    </location>
</feature>
<evidence type="ECO:0000256" key="2">
    <source>
        <dbReference type="ARBA" id="ARBA00010992"/>
    </source>
</evidence>
<evidence type="ECO:0000256" key="4">
    <source>
        <dbReference type="ARBA" id="ARBA00022692"/>
    </source>
</evidence>
<comment type="subcellular location">
    <subcellularLocation>
        <location evidence="1">Membrane</location>
        <topology evidence="1">Multi-pass membrane protein</topology>
    </subcellularLocation>
</comment>
<dbReference type="NCBIfam" id="TIGR00879">
    <property type="entry name" value="SP"/>
    <property type="match status" value="1"/>
</dbReference>
<keyword evidence="5 10" id="KW-1133">Transmembrane helix</keyword>
<dbReference type="InterPro" id="IPR005828">
    <property type="entry name" value="MFS_sugar_transport-like"/>
</dbReference>
<comment type="similarity">
    <text evidence="2 8">Belongs to the major facilitator superfamily. Sugar transporter (TC 2.A.1.1) family.</text>
</comment>
<feature type="domain" description="Major facilitator superfamily (MFS) profile" evidence="11">
    <location>
        <begin position="23"/>
        <end position="481"/>
    </location>
</feature>
<feature type="transmembrane region" description="Helical" evidence="10">
    <location>
        <begin position="418"/>
        <end position="436"/>
    </location>
</feature>
<evidence type="ECO:0000256" key="7">
    <source>
        <dbReference type="ARBA" id="ARBA00049119"/>
    </source>
</evidence>
<feature type="region of interest" description="Disordered" evidence="9">
    <location>
        <begin position="519"/>
        <end position="560"/>
    </location>
</feature>
<dbReference type="PROSITE" id="PS50850">
    <property type="entry name" value="MFS"/>
    <property type="match status" value="1"/>
</dbReference>
<keyword evidence="3 8" id="KW-0813">Transport</keyword>
<dbReference type="PANTHER" id="PTHR48022:SF8">
    <property type="entry name" value="MAJOR FACILITATOR SUPERFAMILY (MFS) PROFILE DOMAIN-CONTAINING PROTEIN-RELATED"/>
    <property type="match status" value="1"/>
</dbReference>
<feature type="transmembrane region" description="Helical" evidence="10">
    <location>
        <begin position="190"/>
        <end position="207"/>
    </location>
</feature>
<dbReference type="PROSITE" id="PS00216">
    <property type="entry name" value="SUGAR_TRANSPORT_1"/>
    <property type="match status" value="1"/>
</dbReference>
<dbReference type="PRINTS" id="PR00171">
    <property type="entry name" value="SUGRTRNSPORT"/>
</dbReference>
<feature type="transmembrane region" description="Helical" evidence="10">
    <location>
        <begin position="316"/>
        <end position="340"/>
    </location>
</feature>
<feature type="transmembrane region" description="Helical" evidence="10">
    <location>
        <begin position="151"/>
        <end position="170"/>
    </location>
</feature>
<feature type="transmembrane region" description="Helical" evidence="10">
    <location>
        <begin position="277"/>
        <end position="296"/>
    </location>
</feature>
<evidence type="ECO:0000256" key="8">
    <source>
        <dbReference type="RuleBase" id="RU003346"/>
    </source>
</evidence>
<dbReference type="RefSeq" id="XP_025353433.1">
    <property type="nucleotide sequence ID" value="XM_025496613.1"/>
</dbReference>
<feature type="transmembrane region" description="Helical" evidence="10">
    <location>
        <begin position="20"/>
        <end position="36"/>
    </location>
</feature>
<dbReference type="OrthoDB" id="508119at2759"/>
<evidence type="ECO:0000313" key="13">
    <source>
        <dbReference type="Proteomes" id="UP000245771"/>
    </source>
</evidence>
<evidence type="ECO:0000256" key="3">
    <source>
        <dbReference type="ARBA" id="ARBA00022448"/>
    </source>
</evidence>
<dbReference type="STRING" id="1280837.A0A316V9L3"/>
<evidence type="ECO:0000256" key="5">
    <source>
        <dbReference type="ARBA" id="ARBA00022989"/>
    </source>
</evidence>
<keyword evidence="6 10" id="KW-0472">Membrane</keyword>
<feature type="transmembrane region" description="Helical" evidence="10">
    <location>
        <begin position="456"/>
        <end position="477"/>
    </location>
</feature>
<dbReference type="Pfam" id="PF00083">
    <property type="entry name" value="Sugar_tr"/>
    <property type="match status" value="1"/>
</dbReference>
<evidence type="ECO:0000259" key="11">
    <source>
        <dbReference type="PROSITE" id="PS50850"/>
    </source>
</evidence>
<reference evidence="12 13" key="1">
    <citation type="journal article" date="2018" name="Mol. Biol. Evol.">
        <title>Broad Genomic Sampling Reveals a Smut Pathogenic Ancestry of the Fungal Clade Ustilaginomycotina.</title>
        <authorList>
            <person name="Kijpornyongpan T."/>
            <person name="Mondo S.J."/>
            <person name="Barry K."/>
            <person name="Sandor L."/>
            <person name="Lee J."/>
            <person name="Lipzen A."/>
            <person name="Pangilinan J."/>
            <person name="LaButti K."/>
            <person name="Hainaut M."/>
            <person name="Henrissat B."/>
            <person name="Grigoriev I.V."/>
            <person name="Spatafora J.W."/>
            <person name="Aime M.C."/>
        </authorList>
    </citation>
    <scope>NUCLEOTIDE SEQUENCE [LARGE SCALE GENOMIC DNA]</scope>
    <source>
        <strain evidence="12 13">MCA 3882</strain>
    </source>
</reference>
<dbReference type="InterPro" id="IPR020846">
    <property type="entry name" value="MFS_dom"/>
</dbReference>
<protein>
    <submittedName>
        <fullName evidence="12">General substrate transporter</fullName>
    </submittedName>
</protein>
<evidence type="ECO:0000256" key="9">
    <source>
        <dbReference type="SAM" id="MobiDB-lite"/>
    </source>
</evidence>
<feature type="transmembrane region" description="Helical" evidence="10">
    <location>
        <begin position="349"/>
        <end position="368"/>
    </location>
</feature>
<dbReference type="InParanoid" id="A0A316V9L3"/>
<dbReference type="GO" id="GO:0016020">
    <property type="term" value="C:membrane"/>
    <property type="evidence" value="ECO:0007669"/>
    <property type="project" value="UniProtKB-SubCell"/>
</dbReference>
<evidence type="ECO:0000256" key="6">
    <source>
        <dbReference type="ARBA" id="ARBA00023136"/>
    </source>
</evidence>
<dbReference type="GO" id="GO:0005351">
    <property type="term" value="F:carbohydrate:proton symporter activity"/>
    <property type="evidence" value="ECO:0007669"/>
    <property type="project" value="TreeGrafter"/>
</dbReference>
<proteinExistence type="inferred from homology"/>
<name>A0A316V9L3_9BASI</name>
<dbReference type="PROSITE" id="PS00217">
    <property type="entry name" value="SUGAR_TRANSPORT_2"/>
    <property type="match status" value="1"/>
</dbReference>
<dbReference type="Proteomes" id="UP000245771">
    <property type="component" value="Unassembled WGS sequence"/>
</dbReference>
<sequence length="560" mass="61288">MVRPLQHLKSTPSEALNFRLFYAIAAIGLLGISRGGDEGTVGSMTSSKAWINAFHVEEGSSQQSNVVSMVQLGNIPGSLLTFILVDKIGRIRSIQACCLVWILGTAIWITSNGNLGQTLGGRFIAGIGIGGFPVVCPTFLAEIAPRTVRGLAMSIYSASVYIGIVIGYGANLGSSRNFSTYDNKVWKVPVSINFIYAGLFFLASFLVRESPRAMAKKGETEKAWETLAWYRNMPRDHPYVRDEMEGIMDEVHREAQAKHGKNIVTLFKELFSKSRNLYKLVVIGFGIQILGQWSGGGSLTIYAQKIFTLVGVESGASLYTTCIFGVVKLLSALACSFFLIDILGRKRTVFIGIGLQTLAALYLCVYIASLGDVDQKTGANESPGQERASIGAIVMVFISGVGWAMGFNSIQYIIGTEIWQLELRAVATSLIMAIHFANQYGSSRALQPMLEGMHQWGLFAFWTVIGVLAALYIFLLIPETSGVSLEEMDQLFEKRWWQIGMLSNRPAAGGMHTRVAIPENGLSNMPDMLQTNDGSGDAKEYNEKKEKKDATRHTVTDTTD</sequence>
<dbReference type="SUPFAM" id="SSF103473">
    <property type="entry name" value="MFS general substrate transporter"/>
    <property type="match status" value="1"/>
</dbReference>
<dbReference type="PANTHER" id="PTHR48022">
    <property type="entry name" value="PLASTIDIC GLUCOSE TRANSPORTER 4"/>
    <property type="match status" value="1"/>
</dbReference>
<evidence type="ECO:0000256" key="1">
    <source>
        <dbReference type="ARBA" id="ARBA00004141"/>
    </source>
</evidence>